<evidence type="ECO:0008006" key="4">
    <source>
        <dbReference type="Google" id="ProtNLM"/>
    </source>
</evidence>
<dbReference type="EMBL" id="CP115396">
    <property type="protein sequence ID" value="WBO86539.1"/>
    <property type="molecule type" value="Genomic_DNA"/>
</dbReference>
<sequence length="132" mass="15209">MKSIYFLCGSFFIGLTILLLPQKLKEWEVARADHLVQVRIHQFPSDCGITSKAKRWMRIEYRSRIYSKQISHGDCISLEGRQHILMKHLSKYPEIFLFQKDTGVLEVISGAALFTFGLFCIGTGIWAILTKK</sequence>
<accession>A0ABY7PVI1</accession>
<feature type="transmembrane region" description="Helical" evidence="1">
    <location>
        <begin position="107"/>
        <end position="129"/>
    </location>
</feature>
<keyword evidence="1" id="KW-0472">Membrane</keyword>
<protein>
    <recommendedName>
        <fullName evidence="4">DUF3592 domain-containing protein</fullName>
    </recommendedName>
</protein>
<reference evidence="2 3" key="1">
    <citation type="journal article" date="2011" name="Int. J. Syst. Evol. Microbiol.">
        <title>Hymenobacter yonginensis sp. nov., isolated from a mesotrophic artificial lake.</title>
        <authorList>
            <person name="Joung Y."/>
            <person name="Cho S.H."/>
            <person name="Kim H."/>
            <person name="Kim S.B."/>
            <person name="Joh K."/>
        </authorList>
    </citation>
    <scope>NUCLEOTIDE SEQUENCE [LARGE SCALE GENOMIC DNA]</scope>
    <source>
        <strain evidence="2 3">KCTC 22745</strain>
    </source>
</reference>
<dbReference type="Proteomes" id="UP001211872">
    <property type="component" value="Chromosome"/>
</dbReference>
<name>A0ABY7PVI1_9BACT</name>
<evidence type="ECO:0000313" key="3">
    <source>
        <dbReference type="Proteomes" id="UP001211872"/>
    </source>
</evidence>
<evidence type="ECO:0000256" key="1">
    <source>
        <dbReference type="SAM" id="Phobius"/>
    </source>
</evidence>
<keyword evidence="3" id="KW-1185">Reference proteome</keyword>
<proteinExistence type="predicted"/>
<keyword evidence="1" id="KW-0812">Transmembrane</keyword>
<organism evidence="2 3">
    <name type="scientific">Hymenobacter yonginensis</name>
    <dbReference type="NCBI Taxonomy" id="748197"/>
    <lineage>
        <taxon>Bacteria</taxon>
        <taxon>Pseudomonadati</taxon>
        <taxon>Bacteroidota</taxon>
        <taxon>Cytophagia</taxon>
        <taxon>Cytophagales</taxon>
        <taxon>Hymenobacteraceae</taxon>
        <taxon>Hymenobacter</taxon>
    </lineage>
</organism>
<dbReference type="RefSeq" id="WP_270129153.1">
    <property type="nucleotide sequence ID" value="NZ_CP115396.1"/>
</dbReference>
<keyword evidence="1" id="KW-1133">Transmembrane helix</keyword>
<evidence type="ECO:0000313" key="2">
    <source>
        <dbReference type="EMBL" id="WBO86539.1"/>
    </source>
</evidence>
<gene>
    <name evidence="2" type="ORF">O9Z63_09810</name>
</gene>